<gene>
    <name evidence="1" type="ORF">GCM10008967_27870</name>
</gene>
<reference evidence="2" key="1">
    <citation type="journal article" date="2019" name="Int. J. Syst. Evol. Microbiol.">
        <title>The Global Catalogue of Microorganisms (GCM) 10K type strain sequencing project: providing services to taxonomists for standard genome sequencing and annotation.</title>
        <authorList>
            <consortium name="The Broad Institute Genomics Platform"/>
            <consortium name="The Broad Institute Genome Sequencing Center for Infectious Disease"/>
            <person name="Wu L."/>
            <person name="Ma J."/>
        </authorList>
    </citation>
    <scope>NUCLEOTIDE SEQUENCE [LARGE SCALE GENOMIC DNA]</scope>
    <source>
        <strain evidence="2">JCM 9731</strain>
    </source>
</reference>
<comment type="caution">
    <text evidence="1">The sequence shown here is derived from an EMBL/GenBank/DDBJ whole genome shotgun (WGS) entry which is preliminary data.</text>
</comment>
<protein>
    <submittedName>
        <fullName evidence="1">Uncharacterized protein</fullName>
    </submittedName>
</protein>
<proteinExistence type="predicted"/>
<sequence length="70" mass="8634">MAELTEKDLMKIEDYYYLTGYKHWYPFPCELKKKLLDIYGKEPFPHEWTEQDIFEGSRKIIMDYFKNNSN</sequence>
<name>A0ABP3G4N4_9BACI</name>
<accession>A0ABP3G4N4</accession>
<evidence type="ECO:0000313" key="2">
    <source>
        <dbReference type="Proteomes" id="UP001500782"/>
    </source>
</evidence>
<organism evidence="1 2">
    <name type="scientific">Bacillus carboniphilus</name>
    <dbReference type="NCBI Taxonomy" id="86663"/>
    <lineage>
        <taxon>Bacteria</taxon>
        <taxon>Bacillati</taxon>
        <taxon>Bacillota</taxon>
        <taxon>Bacilli</taxon>
        <taxon>Bacillales</taxon>
        <taxon>Bacillaceae</taxon>
        <taxon>Bacillus</taxon>
    </lineage>
</organism>
<evidence type="ECO:0000313" key="1">
    <source>
        <dbReference type="EMBL" id="GAA0335866.1"/>
    </source>
</evidence>
<keyword evidence="2" id="KW-1185">Reference proteome</keyword>
<dbReference type="Proteomes" id="UP001500782">
    <property type="component" value="Unassembled WGS sequence"/>
</dbReference>
<dbReference type="EMBL" id="BAAADJ010000042">
    <property type="protein sequence ID" value="GAA0335866.1"/>
    <property type="molecule type" value="Genomic_DNA"/>
</dbReference>
<dbReference type="RefSeq" id="WP_343800056.1">
    <property type="nucleotide sequence ID" value="NZ_BAAADJ010000042.1"/>
</dbReference>